<protein>
    <recommendedName>
        <fullName evidence="2">orotate phosphoribosyltransferase</fullName>
        <ecNumber evidence="2">2.4.2.10</ecNumber>
    </recommendedName>
</protein>
<dbReference type="Pfam" id="PF00156">
    <property type="entry name" value="Pribosyltran"/>
    <property type="match status" value="1"/>
</dbReference>
<dbReference type="PANTHER" id="PTHR19278:SF9">
    <property type="entry name" value="URIDINE 5'-MONOPHOSPHATE SYNTHASE"/>
    <property type="match status" value="1"/>
</dbReference>
<evidence type="ECO:0000256" key="5">
    <source>
        <dbReference type="ARBA" id="ARBA00022975"/>
    </source>
</evidence>
<dbReference type="PANTHER" id="PTHR19278">
    <property type="entry name" value="OROTATE PHOSPHORIBOSYLTRANSFERASE"/>
    <property type="match status" value="1"/>
</dbReference>
<accession>A0A438FTB0</accession>
<dbReference type="OrthoDB" id="10263753at2759"/>
<gene>
    <name evidence="7" type="primary">PYRE-F_3</name>
    <name evidence="7" type="ORF">CK203_055634</name>
</gene>
<evidence type="ECO:0000256" key="1">
    <source>
        <dbReference type="ARBA" id="ARBA00004889"/>
    </source>
</evidence>
<reference evidence="7 8" key="1">
    <citation type="journal article" date="2018" name="PLoS Genet.">
        <title>Population sequencing reveals clonal diversity and ancestral inbreeding in the grapevine cultivar Chardonnay.</title>
        <authorList>
            <person name="Roach M.J."/>
            <person name="Johnson D.L."/>
            <person name="Bohlmann J."/>
            <person name="van Vuuren H.J."/>
            <person name="Jones S.J."/>
            <person name="Pretorius I.S."/>
            <person name="Schmidt S.A."/>
            <person name="Borneman A.R."/>
        </authorList>
    </citation>
    <scope>NUCLEOTIDE SEQUENCE [LARGE SCALE GENOMIC DNA]</scope>
    <source>
        <strain evidence="8">cv. Chardonnay</strain>
        <tissue evidence="7">Leaf</tissue>
    </source>
</reference>
<evidence type="ECO:0000313" key="7">
    <source>
        <dbReference type="EMBL" id="RVW63200.1"/>
    </source>
</evidence>
<keyword evidence="4" id="KW-0808">Transferase</keyword>
<dbReference type="CDD" id="cd06223">
    <property type="entry name" value="PRTases_typeI"/>
    <property type="match status" value="1"/>
</dbReference>
<dbReference type="SUPFAM" id="SSF53271">
    <property type="entry name" value="PRTase-like"/>
    <property type="match status" value="1"/>
</dbReference>
<dbReference type="NCBIfam" id="TIGR00336">
    <property type="entry name" value="pyrE"/>
    <property type="match status" value="1"/>
</dbReference>
<dbReference type="HAMAP" id="MF_01208">
    <property type="entry name" value="PyrE"/>
    <property type="match status" value="1"/>
</dbReference>
<dbReference type="InterPro" id="IPR000836">
    <property type="entry name" value="PRTase_dom"/>
</dbReference>
<comment type="pathway">
    <text evidence="1">Pyrimidine metabolism; UMP biosynthesis via de novo pathway; UMP from orotate: step 1/2.</text>
</comment>
<dbReference type="GO" id="GO:0004588">
    <property type="term" value="F:orotate phosphoribosyltransferase activity"/>
    <property type="evidence" value="ECO:0007669"/>
    <property type="project" value="UniProtKB-EC"/>
</dbReference>
<sequence length="168" mass="18086">MTSSAASSSMESLILKLHEISAVKFGTFKLKSGITSPIYIDLRLIVSYPTLLREISQTLVSTIPSTTHYDVICGVPYTALPIATTVSVTTAVPMVMRRKEIKDYGTSKAIEGSFNPDQTCLIIEDLVTSGTSVLETAAPLRAAGLKVVTLWFSSIGSRAGGRIWLRMG</sequence>
<dbReference type="AlphaFoldDB" id="A0A438FTB0"/>
<keyword evidence="5" id="KW-0665">Pyrimidine biosynthesis</keyword>
<organism evidence="7 8">
    <name type="scientific">Vitis vinifera</name>
    <name type="common">Grape</name>
    <dbReference type="NCBI Taxonomy" id="29760"/>
    <lineage>
        <taxon>Eukaryota</taxon>
        <taxon>Viridiplantae</taxon>
        <taxon>Streptophyta</taxon>
        <taxon>Embryophyta</taxon>
        <taxon>Tracheophyta</taxon>
        <taxon>Spermatophyta</taxon>
        <taxon>Magnoliopsida</taxon>
        <taxon>eudicotyledons</taxon>
        <taxon>Gunneridae</taxon>
        <taxon>Pentapetalae</taxon>
        <taxon>rosids</taxon>
        <taxon>Vitales</taxon>
        <taxon>Vitaceae</taxon>
        <taxon>Viteae</taxon>
        <taxon>Vitis</taxon>
    </lineage>
</organism>
<comment type="caution">
    <text evidence="7">The sequence shown here is derived from an EMBL/GenBank/DDBJ whole genome shotgun (WGS) entry which is preliminary data.</text>
</comment>
<name>A0A438FTB0_VITVI</name>
<dbReference type="UniPathway" id="UPA00070">
    <property type="reaction ID" value="UER00119"/>
</dbReference>
<dbReference type="GO" id="GO:0044205">
    <property type="term" value="P:'de novo' UMP biosynthetic process"/>
    <property type="evidence" value="ECO:0007669"/>
    <property type="project" value="UniProtKB-UniPathway"/>
</dbReference>
<evidence type="ECO:0000256" key="3">
    <source>
        <dbReference type="ARBA" id="ARBA00022676"/>
    </source>
</evidence>
<keyword evidence="3" id="KW-0328">Glycosyltransferase</keyword>
<evidence type="ECO:0000313" key="8">
    <source>
        <dbReference type="Proteomes" id="UP000288805"/>
    </source>
</evidence>
<dbReference type="Gene3D" id="3.40.50.2020">
    <property type="match status" value="1"/>
</dbReference>
<feature type="domain" description="Phosphoribosyltransferase" evidence="6">
    <location>
        <begin position="54"/>
        <end position="149"/>
    </location>
</feature>
<dbReference type="Proteomes" id="UP000288805">
    <property type="component" value="Unassembled WGS sequence"/>
</dbReference>
<proteinExistence type="inferred from homology"/>
<evidence type="ECO:0000256" key="4">
    <source>
        <dbReference type="ARBA" id="ARBA00022679"/>
    </source>
</evidence>
<dbReference type="EMBL" id="QGNW01000747">
    <property type="protein sequence ID" value="RVW63200.1"/>
    <property type="molecule type" value="Genomic_DNA"/>
</dbReference>
<dbReference type="InterPro" id="IPR004467">
    <property type="entry name" value="Or_phspho_trans_dom"/>
</dbReference>
<evidence type="ECO:0000256" key="2">
    <source>
        <dbReference type="ARBA" id="ARBA00011971"/>
    </source>
</evidence>
<dbReference type="EC" id="2.4.2.10" evidence="2"/>
<dbReference type="InterPro" id="IPR023031">
    <property type="entry name" value="OPRT"/>
</dbReference>
<evidence type="ECO:0000259" key="6">
    <source>
        <dbReference type="Pfam" id="PF00156"/>
    </source>
</evidence>
<dbReference type="InterPro" id="IPR029057">
    <property type="entry name" value="PRTase-like"/>
</dbReference>